<evidence type="ECO:0000313" key="12">
    <source>
        <dbReference type="WBParaSite" id="Pan_g4251.t1"/>
    </source>
</evidence>
<keyword evidence="5 8" id="KW-1133">Transmembrane helix</keyword>
<dbReference type="InterPro" id="IPR029020">
    <property type="entry name" value="Ammonium/urea_transptr"/>
</dbReference>
<comment type="subcellular location">
    <subcellularLocation>
        <location evidence="8">Cell membrane</location>
        <topology evidence="8">Multi-pass membrane protein</topology>
    </subcellularLocation>
    <subcellularLocation>
        <location evidence="1">Membrane</location>
        <topology evidence="1">Multi-pass membrane protein</topology>
    </subcellularLocation>
</comment>
<protein>
    <recommendedName>
        <fullName evidence="8">Ammonium transporter</fullName>
    </recommendedName>
</protein>
<feature type="transmembrane region" description="Helical" evidence="8">
    <location>
        <begin position="218"/>
        <end position="241"/>
    </location>
</feature>
<feature type="transmembrane region" description="Helical" evidence="8">
    <location>
        <begin position="417"/>
        <end position="444"/>
    </location>
</feature>
<name>A0A7E4VW66_PANRE</name>
<sequence length="686" mass="74391">MAGLWEFIVNRMGERLPLDWWCDDEEKPTSTTQTVTSPTVMVEPIYSPPDPIHDIGYAENVTSYFQDDGIWIMSASISIFSMTSGFGLLESGRVSAKDEVNIMVKNMIDVIFGGISYWVYGFGFSFGDDYPNAFIGIGKFFYDPSDEVNGTHQGWSFAAFFFQMSFATTTSTIVSAGMAERIRLKPYILITALMTVVHSVPAHWVWDEDGFLYKLGCVDAAGCSVVHLVGGIAGLTATLYLKPRQGRFGKRCIHTMSNPTNALLGTFMLWWGWLAFNTGSTYGVALNRWRIASRAAMTTILSSVGGGAITIILSILVHRKCRVDLLIDGLLASLVATTAVCHCMRPVFAVLIGAIGASLAVASYPIIERLEIDDPVGVIPVHVVAAAWGMINAGLFADDNPLDLGVTRGQKGLFYNGGFYLLGIQLLCIVLVSLWAFSITYAALHIMNRFKWQLRMDAKDEQLGADLVEHGLAGQNIARYQMETRLSTGIIKAVTKWKRLANRARVRVASADAAKAITAPPVTQLPSISNGHVIHENHEVVQQFHAPLASPEDSPVSNGSLPILPMTANPSTLRSPKTSIVPSVSITSYEGTNGSVTKTKPEPLNVAALPTRGSSIAARVLANSSRKVHNAPMIVPISEARETGNTFFNAIRRNATKLFSSTPTPAGNEVSTRDGSKDGSSNDTQV</sequence>
<feature type="region of interest" description="Disordered" evidence="9">
    <location>
        <begin position="657"/>
        <end position="686"/>
    </location>
</feature>
<evidence type="ECO:0000256" key="9">
    <source>
        <dbReference type="SAM" id="MobiDB-lite"/>
    </source>
</evidence>
<dbReference type="GO" id="GO:0008519">
    <property type="term" value="F:ammonium channel activity"/>
    <property type="evidence" value="ECO:0007669"/>
    <property type="project" value="InterPro"/>
</dbReference>
<dbReference type="GO" id="GO:0097272">
    <property type="term" value="P:ammonium homeostasis"/>
    <property type="evidence" value="ECO:0007669"/>
    <property type="project" value="TreeGrafter"/>
</dbReference>
<dbReference type="Gene3D" id="1.10.3430.10">
    <property type="entry name" value="Ammonium transporter AmtB like domains"/>
    <property type="match status" value="1"/>
</dbReference>
<dbReference type="InterPro" id="IPR024041">
    <property type="entry name" value="NH4_transpt_AmtB-like_dom"/>
</dbReference>
<evidence type="ECO:0000256" key="7">
    <source>
        <dbReference type="ARBA" id="ARBA00023177"/>
    </source>
</evidence>
<dbReference type="Pfam" id="PF00909">
    <property type="entry name" value="Ammonium_transp"/>
    <property type="match status" value="1"/>
</dbReference>
<dbReference type="GO" id="GO:0005886">
    <property type="term" value="C:plasma membrane"/>
    <property type="evidence" value="ECO:0007669"/>
    <property type="project" value="UniProtKB-SubCell"/>
</dbReference>
<dbReference type="PANTHER" id="PTHR11730:SF58">
    <property type="entry name" value="AMMONIUM TRANSPORTER"/>
    <property type="match status" value="1"/>
</dbReference>
<reference evidence="11" key="1">
    <citation type="journal article" date="2013" name="Genetics">
        <title>The draft genome and transcriptome of Panagrellus redivivus are shaped by the harsh demands of a free-living lifestyle.</title>
        <authorList>
            <person name="Srinivasan J."/>
            <person name="Dillman A.R."/>
            <person name="Macchietto M.G."/>
            <person name="Heikkinen L."/>
            <person name="Lakso M."/>
            <person name="Fracchia K.M."/>
            <person name="Antoshechkin I."/>
            <person name="Mortazavi A."/>
            <person name="Wong G."/>
            <person name="Sternberg P.W."/>
        </authorList>
    </citation>
    <scope>NUCLEOTIDE SEQUENCE [LARGE SCALE GENOMIC DNA]</scope>
    <source>
        <strain evidence="11">MT8872</strain>
    </source>
</reference>
<feature type="transmembrane region" description="Helical" evidence="8">
    <location>
        <begin position="110"/>
        <end position="127"/>
    </location>
</feature>
<dbReference type="FunFam" id="1.10.3430.10:FF:000008">
    <property type="entry name" value="Ammonium transporter"/>
    <property type="match status" value="1"/>
</dbReference>
<evidence type="ECO:0000256" key="4">
    <source>
        <dbReference type="ARBA" id="ARBA00022692"/>
    </source>
</evidence>
<evidence type="ECO:0000256" key="1">
    <source>
        <dbReference type="ARBA" id="ARBA00004141"/>
    </source>
</evidence>
<dbReference type="PANTHER" id="PTHR11730">
    <property type="entry name" value="AMMONIUM TRANSPORTER"/>
    <property type="match status" value="1"/>
</dbReference>
<dbReference type="Proteomes" id="UP000492821">
    <property type="component" value="Unassembled WGS sequence"/>
</dbReference>
<feature type="transmembrane region" description="Helical" evidence="8">
    <location>
        <begin position="70"/>
        <end position="89"/>
    </location>
</feature>
<organism evidence="11 12">
    <name type="scientific">Panagrellus redivivus</name>
    <name type="common">Microworm</name>
    <dbReference type="NCBI Taxonomy" id="6233"/>
    <lineage>
        <taxon>Eukaryota</taxon>
        <taxon>Metazoa</taxon>
        <taxon>Ecdysozoa</taxon>
        <taxon>Nematoda</taxon>
        <taxon>Chromadorea</taxon>
        <taxon>Rhabditida</taxon>
        <taxon>Tylenchina</taxon>
        <taxon>Panagrolaimomorpha</taxon>
        <taxon>Panagrolaimoidea</taxon>
        <taxon>Panagrolaimidae</taxon>
        <taxon>Panagrellus</taxon>
    </lineage>
</organism>
<keyword evidence="11" id="KW-1185">Reference proteome</keyword>
<feature type="domain" description="Ammonium transporter AmtB-like" evidence="10">
    <location>
        <begin position="71"/>
        <end position="472"/>
    </location>
</feature>
<keyword evidence="4 8" id="KW-0812">Transmembrane</keyword>
<evidence type="ECO:0000256" key="8">
    <source>
        <dbReference type="RuleBase" id="RU362002"/>
    </source>
</evidence>
<keyword evidence="6 8" id="KW-0472">Membrane</keyword>
<dbReference type="AlphaFoldDB" id="A0A7E4VW66"/>
<evidence type="ECO:0000256" key="2">
    <source>
        <dbReference type="ARBA" id="ARBA00005887"/>
    </source>
</evidence>
<dbReference type="NCBIfam" id="TIGR00836">
    <property type="entry name" value="amt"/>
    <property type="match status" value="1"/>
</dbReference>
<keyword evidence="7 8" id="KW-0924">Ammonia transport</keyword>
<dbReference type="InterPro" id="IPR001905">
    <property type="entry name" value="Ammonium_transpt"/>
</dbReference>
<evidence type="ECO:0000313" key="11">
    <source>
        <dbReference type="Proteomes" id="UP000492821"/>
    </source>
</evidence>
<proteinExistence type="inferred from homology"/>
<evidence type="ECO:0000256" key="5">
    <source>
        <dbReference type="ARBA" id="ARBA00022989"/>
    </source>
</evidence>
<evidence type="ECO:0000259" key="10">
    <source>
        <dbReference type="Pfam" id="PF00909"/>
    </source>
</evidence>
<feature type="transmembrane region" description="Helical" evidence="8">
    <location>
        <begin position="346"/>
        <end position="367"/>
    </location>
</feature>
<dbReference type="SUPFAM" id="SSF111352">
    <property type="entry name" value="Ammonium transporter"/>
    <property type="match status" value="1"/>
</dbReference>
<feature type="transmembrane region" description="Helical" evidence="8">
    <location>
        <begin position="262"/>
        <end position="285"/>
    </location>
</feature>
<feature type="transmembrane region" description="Helical" evidence="8">
    <location>
        <begin position="154"/>
        <end position="175"/>
    </location>
</feature>
<keyword evidence="3 8" id="KW-0813">Transport</keyword>
<accession>A0A7E4VW66</accession>
<evidence type="ECO:0000256" key="3">
    <source>
        <dbReference type="ARBA" id="ARBA00022448"/>
    </source>
</evidence>
<feature type="transmembrane region" description="Helical" evidence="8">
    <location>
        <begin position="379"/>
        <end position="397"/>
    </location>
</feature>
<evidence type="ECO:0000256" key="6">
    <source>
        <dbReference type="ARBA" id="ARBA00023136"/>
    </source>
</evidence>
<feature type="transmembrane region" description="Helical" evidence="8">
    <location>
        <begin position="187"/>
        <end position="206"/>
    </location>
</feature>
<dbReference type="WBParaSite" id="Pan_g4251.t1">
    <property type="protein sequence ID" value="Pan_g4251.t1"/>
    <property type="gene ID" value="Pan_g4251"/>
</dbReference>
<reference evidence="12" key="2">
    <citation type="submission" date="2020-10" db="UniProtKB">
        <authorList>
            <consortium name="WormBaseParasite"/>
        </authorList>
    </citation>
    <scope>IDENTIFICATION</scope>
</reference>
<feature type="transmembrane region" description="Helical" evidence="8">
    <location>
        <begin position="291"/>
        <end position="316"/>
    </location>
</feature>
<comment type="similarity">
    <text evidence="2 8">Belongs to the ammonia transporter channel (TC 1.A.11.2) family.</text>
</comment>